<evidence type="ECO:0000313" key="2">
    <source>
        <dbReference type="EMBL" id="MBA9077809.1"/>
    </source>
</evidence>
<feature type="transmembrane region" description="Helical" evidence="1">
    <location>
        <begin position="83"/>
        <end position="103"/>
    </location>
</feature>
<feature type="transmembrane region" description="Helical" evidence="1">
    <location>
        <begin position="53"/>
        <end position="71"/>
    </location>
</feature>
<comment type="caution">
    <text evidence="2">The sequence shown here is derived from an EMBL/GenBank/DDBJ whole genome shotgun (WGS) entry which is preliminary data.</text>
</comment>
<accession>A0A839GLW6</accession>
<name>A0A839GLW6_9BACT</name>
<sequence>MDIQRRLDQLKMQLPVGRHLELKLMVRLFMFSMATTSMLLLLGYNLWTHHIGMALAFSGVAFGLAVGLLVGRLSQLEWHHERDLIVAPMDKVSLITLACYLVFTFSKKWLFGFWLHGAVLTAFSFCILLGVMGARLFTTRQKIVAIMRERGI</sequence>
<dbReference type="AlphaFoldDB" id="A0A839GLW6"/>
<dbReference type="Proteomes" id="UP000563094">
    <property type="component" value="Unassembled WGS sequence"/>
</dbReference>
<protein>
    <submittedName>
        <fullName evidence="2">Uncharacterized protein</fullName>
    </submittedName>
</protein>
<feature type="transmembrane region" description="Helical" evidence="1">
    <location>
        <begin position="28"/>
        <end position="47"/>
    </location>
</feature>
<reference evidence="2 3" key="1">
    <citation type="submission" date="2020-08" db="EMBL/GenBank/DDBJ databases">
        <title>Genomic Encyclopedia of Type Strains, Phase IV (KMG-IV): sequencing the most valuable type-strain genomes for metagenomic binning, comparative biology and taxonomic classification.</title>
        <authorList>
            <person name="Goeker M."/>
        </authorList>
    </citation>
    <scope>NUCLEOTIDE SEQUENCE [LARGE SCALE GENOMIC DNA]</scope>
    <source>
        <strain evidence="2 3">DSM 29854</strain>
    </source>
</reference>
<keyword evidence="3" id="KW-1185">Reference proteome</keyword>
<organism evidence="2 3">
    <name type="scientific">Rufibacter quisquiliarum</name>
    <dbReference type="NCBI Taxonomy" id="1549639"/>
    <lineage>
        <taxon>Bacteria</taxon>
        <taxon>Pseudomonadati</taxon>
        <taxon>Bacteroidota</taxon>
        <taxon>Cytophagia</taxon>
        <taxon>Cytophagales</taxon>
        <taxon>Hymenobacteraceae</taxon>
        <taxon>Rufibacter</taxon>
    </lineage>
</organism>
<gene>
    <name evidence="2" type="ORF">FHS90_002528</name>
</gene>
<proteinExistence type="predicted"/>
<dbReference type="RefSeq" id="WP_153042802.1">
    <property type="nucleotide sequence ID" value="NZ_JACJIQ010000009.1"/>
</dbReference>
<evidence type="ECO:0000256" key="1">
    <source>
        <dbReference type="SAM" id="Phobius"/>
    </source>
</evidence>
<keyword evidence="1" id="KW-0812">Transmembrane</keyword>
<evidence type="ECO:0000313" key="3">
    <source>
        <dbReference type="Proteomes" id="UP000563094"/>
    </source>
</evidence>
<dbReference type="EMBL" id="JACJIQ010000009">
    <property type="protein sequence ID" value="MBA9077809.1"/>
    <property type="molecule type" value="Genomic_DNA"/>
</dbReference>
<keyword evidence="1" id="KW-1133">Transmembrane helix</keyword>
<keyword evidence="1" id="KW-0472">Membrane</keyword>
<feature type="transmembrane region" description="Helical" evidence="1">
    <location>
        <begin position="109"/>
        <end position="132"/>
    </location>
</feature>